<accession>A0A3P6CDE3</accession>
<organism evidence="1">
    <name type="scientific">Brassica oleracea</name>
    <name type="common">Wild cabbage</name>
    <dbReference type="NCBI Taxonomy" id="3712"/>
    <lineage>
        <taxon>Eukaryota</taxon>
        <taxon>Viridiplantae</taxon>
        <taxon>Streptophyta</taxon>
        <taxon>Embryophyta</taxon>
        <taxon>Tracheophyta</taxon>
        <taxon>Spermatophyta</taxon>
        <taxon>Magnoliopsida</taxon>
        <taxon>eudicotyledons</taxon>
        <taxon>Gunneridae</taxon>
        <taxon>Pentapetalae</taxon>
        <taxon>rosids</taxon>
        <taxon>malvids</taxon>
        <taxon>Brassicales</taxon>
        <taxon>Brassicaceae</taxon>
        <taxon>Brassiceae</taxon>
        <taxon>Brassica</taxon>
    </lineage>
</organism>
<dbReference type="EMBL" id="LR031873">
    <property type="protein sequence ID" value="VDD11054.1"/>
    <property type="molecule type" value="Genomic_DNA"/>
</dbReference>
<dbReference type="AlphaFoldDB" id="A0A3P6CDE3"/>
<reference evidence="1" key="1">
    <citation type="submission" date="2018-11" db="EMBL/GenBank/DDBJ databases">
        <authorList>
            <consortium name="Genoscope - CEA"/>
            <person name="William W."/>
        </authorList>
    </citation>
    <scope>NUCLEOTIDE SEQUENCE</scope>
</reference>
<protein>
    <submittedName>
        <fullName evidence="1">Uncharacterized protein</fullName>
    </submittedName>
</protein>
<proteinExistence type="predicted"/>
<name>A0A3P6CDE3_BRAOL</name>
<evidence type="ECO:0000313" key="1">
    <source>
        <dbReference type="EMBL" id="VDD11054.1"/>
    </source>
</evidence>
<gene>
    <name evidence="1" type="ORF">BOLC4T25959H</name>
</gene>
<sequence>MLVGLEEELSIRLEGVTGATILCGISIRKDATVSFMLLSYLF</sequence>